<dbReference type="PANTHER" id="PTHR33498:SF1">
    <property type="entry name" value="TRANSPOSASE FOR INSERTION SEQUENCE ELEMENT IS1557"/>
    <property type="match status" value="1"/>
</dbReference>
<dbReference type="InterPro" id="IPR047951">
    <property type="entry name" value="Transpos_ISL3"/>
</dbReference>
<name>A0A2Z6UKL4_MICAE</name>
<organism evidence="2 3">
    <name type="scientific">Microcystis aeruginosa Sj</name>
    <dbReference type="NCBI Taxonomy" id="1979544"/>
    <lineage>
        <taxon>Bacteria</taxon>
        <taxon>Bacillati</taxon>
        <taxon>Cyanobacteriota</taxon>
        <taxon>Cyanophyceae</taxon>
        <taxon>Oscillatoriophycideae</taxon>
        <taxon>Chroococcales</taxon>
        <taxon>Microcystaceae</taxon>
        <taxon>Microcystis</taxon>
    </lineage>
</organism>
<dbReference type="Pfam" id="PF01610">
    <property type="entry name" value="DDE_Tnp_ISL3"/>
    <property type="match status" value="1"/>
</dbReference>
<comment type="caution">
    <text evidence="2">The sequence shown here is derived from an EMBL/GenBank/DDBJ whole genome shotgun (WGS) entry which is preliminary data.</text>
</comment>
<proteinExistence type="predicted"/>
<dbReference type="InterPro" id="IPR002560">
    <property type="entry name" value="Transposase_DDE"/>
</dbReference>
<dbReference type="PANTHER" id="PTHR33498">
    <property type="entry name" value="TRANSPOSASE FOR INSERTION SEQUENCE ELEMENT IS1557"/>
    <property type="match status" value="1"/>
</dbReference>
<dbReference type="AlphaFoldDB" id="A0A2Z6UKL4"/>
<sequence length="80" mass="9131">MDTGKLIAILEKGTQKELRKTLTGCGKEVLEEIKEVSIALWLSYKNLVKELMPSAEVVADRFHVMKQINQELDEQRSAEK</sequence>
<feature type="domain" description="Transposase IS204/IS1001/IS1096/IS1165 DDE" evidence="1">
    <location>
        <begin position="2"/>
        <end position="79"/>
    </location>
</feature>
<reference evidence="2 3" key="1">
    <citation type="journal article" date="2018" name="Front. Microbiol.">
        <title>Adaptation of the Freshwater Bloom-Forming Cyanobacterium Microcystis aeruginosa to Brackish Water Is Driven by Recent Horizontal Transfer of Sucrose Genes.</title>
        <authorList>
            <person name="Tanabe Y."/>
            <person name="Hodoki Y."/>
            <person name="Sano T."/>
            <person name="Tada K."/>
            <person name="Watanabe M.M."/>
        </authorList>
    </citation>
    <scope>NUCLEOTIDE SEQUENCE [LARGE SCALE GENOMIC DNA]</scope>
    <source>
        <strain evidence="2 3">Sj</strain>
    </source>
</reference>
<evidence type="ECO:0000259" key="1">
    <source>
        <dbReference type="Pfam" id="PF01610"/>
    </source>
</evidence>
<evidence type="ECO:0000313" key="3">
    <source>
        <dbReference type="Proteomes" id="UP000248272"/>
    </source>
</evidence>
<protein>
    <recommendedName>
        <fullName evidence="1">Transposase IS204/IS1001/IS1096/IS1165 DDE domain-containing protein</fullName>
    </recommendedName>
</protein>
<accession>A0A2Z6UKL4</accession>
<dbReference type="Proteomes" id="UP000248272">
    <property type="component" value="Unassembled WGS sequence"/>
</dbReference>
<evidence type="ECO:0000313" key="2">
    <source>
        <dbReference type="EMBL" id="GBL10365.1"/>
    </source>
</evidence>
<gene>
    <name evidence="2" type="ORF">MSj_01853</name>
</gene>
<dbReference type="EMBL" id="BDSG01000037">
    <property type="protein sequence ID" value="GBL10365.1"/>
    <property type="molecule type" value="Genomic_DNA"/>
</dbReference>